<evidence type="ECO:0000313" key="5">
    <source>
        <dbReference type="EMBL" id="QDZ19856.1"/>
    </source>
</evidence>
<gene>
    <name evidence="5" type="ORF">A3770_03p23740</name>
</gene>
<dbReference type="InterPro" id="IPR050309">
    <property type="entry name" value="Type-B_Carboxylest/Lipase"/>
</dbReference>
<proteinExistence type="inferred from homology"/>
<dbReference type="OrthoDB" id="2012139at2759"/>
<evidence type="ECO:0000256" key="2">
    <source>
        <dbReference type="ARBA" id="ARBA00022801"/>
    </source>
</evidence>
<reference evidence="5 6" key="1">
    <citation type="submission" date="2018-07" db="EMBL/GenBank/DDBJ databases">
        <title>The complete nuclear genome of the prasinophyte Chloropicon primus (CCMP1205).</title>
        <authorList>
            <person name="Pombert J.-F."/>
            <person name="Otis C."/>
            <person name="Turmel M."/>
            <person name="Lemieux C."/>
        </authorList>
    </citation>
    <scope>NUCLEOTIDE SEQUENCE [LARGE SCALE GENOMIC DNA]</scope>
    <source>
        <strain evidence="5 6">CCMP1205</strain>
    </source>
</reference>
<protein>
    <recommendedName>
        <fullName evidence="3">Carboxylic ester hydrolase</fullName>
        <ecNumber evidence="3">3.1.1.-</ecNumber>
    </recommendedName>
</protein>
<sequence length="563" mass="60753">MRIVTFALALATAVACCVVGASAASAQDGDLIVKTTAGPVQGFRSGNLSAFLGIPFASAGRWEMPQDPKPWIEPLRATRYGPICPQANGSTDQVDSTTEVYWAEEPWNIVMPPPSEQSEDCLRVNVYVPADVDDAAGAPVMVWIHGGAFLNGNGNGFASPPETLVGKGVVLVTFNYRLGALGFFAHPDLKDDTNFGLFDQIAALRWVQENIEQFGGDPSKVTIFGESAGGAAVEILMVSPLTKNLFHRAIVESGSIMQSQNVTVDDAKWIGVAVGEAMGVEAGPSQLEKMRDAPFADIVSATLQSMQHGVFPDVVFIDGKSMDTDAITGFLEGRNHKVPMIIGTNQNETNVWYGDSSYAGGFPLPMLQLTPELSAYVPPTSKVNYENIIRKVYKGSANEILSLYPADQPLESSERMQTNMQFLTGTLMIANAMAGRGEDVRLYQFTQKPEGAAGEKFGTYHGYELPYVFGSASARAQAPITNPALADQMSSYWSNFARVGDPNAEGLPEWKTLPSASANEWFILGPEVGTESIPKDVLEQNAASRSIFLQYLDIPKLMSEFQS</sequence>
<dbReference type="GO" id="GO:0016787">
    <property type="term" value="F:hydrolase activity"/>
    <property type="evidence" value="ECO:0007669"/>
    <property type="project" value="UniProtKB-KW"/>
</dbReference>
<evidence type="ECO:0000259" key="4">
    <source>
        <dbReference type="Pfam" id="PF00135"/>
    </source>
</evidence>
<name>A0A5B8MHB5_9CHLO</name>
<evidence type="ECO:0000313" key="6">
    <source>
        <dbReference type="Proteomes" id="UP000316726"/>
    </source>
</evidence>
<feature type="domain" description="Carboxylesterase type B" evidence="4">
    <location>
        <begin position="31"/>
        <end position="521"/>
    </location>
</feature>
<dbReference type="Proteomes" id="UP000316726">
    <property type="component" value="Chromosome 3"/>
</dbReference>
<dbReference type="SUPFAM" id="SSF53474">
    <property type="entry name" value="alpha/beta-Hydrolases"/>
    <property type="match status" value="1"/>
</dbReference>
<keyword evidence="6" id="KW-1185">Reference proteome</keyword>
<dbReference type="Gene3D" id="3.40.50.1820">
    <property type="entry name" value="alpha/beta hydrolase"/>
    <property type="match status" value="1"/>
</dbReference>
<feature type="chain" id="PRO_5023126063" description="Carboxylic ester hydrolase" evidence="3">
    <location>
        <begin position="24"/>
        <end position="563"/>
    </location>
</feature>
<dbReference type="InterPro" id="IPR002018">
    <property type="entry name" value="CarbesteraseB"/>
</dbReference>
<accession>A0A5B8MHB5</accession>
<dbReference type="PROSITE" id="PS00122">
    <property type="entry name" value="CARBOXYLESTERASE_B_1"/>
    <property type="match status" value="1"/>
</dbReference>
<dbReference type="InterPro" id="IPR019826">
    <property type="entry name" value="Carboxylesterase_B_AS"/>
</dbReference>
<dbReference type="AlphaFoldDB" id="A0A5B8MHB5"/>
<evidence type="ECO:0000256" key="3">
    <source>
        <dbReference type="RuleBase" id="RU361235"/>
    </source>
</evidence>
<evidence type="ECO:0000256" key="1">
    <source>
        <dbReference type="ARBA" id="ARBA00005964"/>
    </source>
</evidence>
<dbReference type="EC" id="3.1.1.-" evidence="3"/>
<feature type="signal peptide" evidence="3">
    <location>
        <begin position="1"/>
        <end position="23"/>
    </location>
</feature>
<dbReference type="EMBL" id="CP031036">
    <property type="protein sequence ID" value="QDZ19856.1"/>
    <property type="molecule type" value="Genomic_DNA"/>
</dbReference>
<organism evidence="5 6">
    <name type="scientific">Chloropicon primus</name>
    <dbReference type="NCBI Taxonomy" id="1764295"/>
    <lineage>
        <taxon>Eukaryota</taxon>
        <taxon>Viridiplantae</taxon>
        <taxon>Chlorophyta</taxon>
        <taxon>Chloropicophyceae</taxon>
        <taxon>Chloropicales</taxon>
        <taxon>Chloropicaceae</taxon>
        <taxon>Chloropicon</taxon>
    </lineage>
</organism>
<dbReference type="PROSITE" id="PS51257">
    <property type="entry name" value="PROKAR_LIPOPROTEIN"/>
    <property type="match status" value="1"/>
</dbReference>
<keyword evidence="2 3" id="KW-0378">Hydrolase</keyword>
<dbReference type="STRING" id="1764295.A0A5B8MHB5"/>
<dbReference type="Pfam" id="PF00135">
    <property type="entry name" value="COesterase"/>
    <property type="match status" value="1"/>
</dbReference>
<dbReference type="PANTHER" id="PTHR11559">
    <property type="entry name" value="CARBOXYLESTERASE"/>
    <property type="match status" value="1"/>
</dbReference>
<comment type="similarity">
    <text evidence="1 3">Belongs to the type-B carboxylesterase/lipase family.</text>
</comment>
<keyword evidence="3" id="KW-0732">Signal</keyword>
<dbReference type="InterPro" id="IPR029058">
    <property type="entry name" value="AB_hydrolase_fold"/>
</dbReference>